<dbReference type="Gramene" id="Pp3c21_22160V3.1">
    <property type="protein sequence ID" value="PAC:32914700.CDS.1"/>
    <property type="gene ID" value="Pp3c21_22160"/>
</dbReference>
<keyword evidence="4" id="KW-1185">Reference proteome</keyword>
<dbReference type="Proteomes" id="UP000006727">
    <property type="component" value="Chromosome 21"/>
</dbReference>
<evidence type="ECO:0000313" key="3">
    <source>
        <dbReference type="EnsemblPlants" id="PAC:32914700.CDS.1"/>
    </source>
</evidence>
<evidence type="ECO:0000256" key="1">
    <source>
        <dbReference type="SAM" id="MobiDB-lite"/>
    </source>
</evidence>
<sequence length="57" mass="6409">MAGIGEPSAQTHSVAFIESNSKSNDSEYQQRTWIGYWGQMKYSSPNADPWLVILFAL</sequence>
<dbReference type="PaxDb" id="3218-PP1S216_48V6.1"/>
<dbReference type="EMBL" id="ABEU02000021">
    <property type="protein sequence ID" value="PNR32361.1"/>
    <property type="molecule type" value="Genomic_DNA"/>
</dbReference>
<feature type="region of interest" description="Disordered" evidence="1">
    <location>
        <begin position="1"/>
        <end position="27"/>
    </location>
</feature>
<dbReference type="EnsemblPlants" id="Pp3c21_22160V3.2">
    <property type="protein sequence ID" value="PAC:32914701.CDS.1"/>
    <property type="gene ID" value="Pp3c21_22160"/>
</dbReference>
<organism evidence="2">
    <name type="scientific">Physcomitrium patens</name>
    <name type="common">Spreading-leaved earth moss</name>
    <name type="synonym">Physcomitrella patens</name>
    <dbReference type="NCBI Taxonomy" id="3218"/>
    <lineage>
        <taxon>Eukaryota</taxon>
        <taxon>Viridiplantae</taxon>
        <taxon>Streptophyta</taxon>
        <taxon>Embryophyta</taxon>
        <taxon>Bryophyta</taxon>
        <taxon>Bryophytina</taxon>
        <taxon>Bryopsida</taxon>
        <taxon>Funariidae</taxon>
        <taxon>Funariales</taxon>
        <taxon>Funariaceae</taxon>
        <taxon>Physcomitrium</taxon>
    </lineage>
</organism>
<gene>
    <name evidence="2" type="ORF">PHYPA_026487</name>
</gene>
<reference evidence="2 4" key="2">
    <citation type="journal article" date="2018" name="Plant J.">
        <title>The Physcomitrella patens chromosome-scale assembly reveals moss genome structure and evolution.</title>
        <authorList>
            <person name="Lang D."/>
            <person name="Ullrich K.K."/>
            <person name="Murat F."/>
            <person name="Fuchs J."/>
            <person name="Jenkins J."/>
            <person name="Haas F.B."/>
            <person name="Piednoel M."/>
            <person name="Gundlach H."/>
            <person name="Van Bel M."/>
            <person name="Meyberg R."/>
            <person name="Vives C."/>
            <person name="Morata J."/>
            <person name="Symeonidi A."/>
            <person name="Hiss M."/>
            <person name="Muchero W."/>
            <person name="Kamisugi Y."/>
            <person name="Saleh O."/>
            <person name="Blanc G."/>
            <person name="Decker E.L."/>
            <person name="van Gessel N."/>
            <person name="Grimwood J."/>
            <person name="Hayes R.D."/>
            <person name="Graham S.W."/>
            <person name="Gunter L.E."/>
            <person name="McDaniel S.F."/>
            <person name="Hoernstein S.N.W."/>
            <person name="Larsson A."/>
            <person name="Li F.W."/>
            <person name="Perroud P.F."/>
            <person name="Phillips J."/>
            <person name="Ranjan P."/>
            <person name="Rokshar D.S."/>
            <person name="Rothfels C.J."/>
            <person name="Schneider L."/>
            <person name="Shu S."/>
            <person name="Stevenson D.W."/>
            <person name="Thummler F."/>
            <person name="Tillich M."/>
            <person name="Villarreal Aguilar J.C."/>
            <person name="Widiez T."/>
            <person name="Wong G.K."/>
            <person name="Wymore A."/>
            <person name="Zhang Y."/>
            <person name="Zimmer A.D."/>
            <person name="Quatrano R.S."/>
            <person name="Mayer K.F.X."/>
            <person name="Goodstein D."/>
            <person name="Casacuberta J.M."/>
            <person name="Vandepoele K."/>
            <person name="Reski R."/>
            <person name="Cuming A.C."/>
            <person name="Tuskan G.A."/>
            <person name="Maumus F."/>
            <person name="Salse J."/>
            <person name="Schmutz J."/>
            <person name="Rensing S.A."/>
        </authorList>
    </citation>
    <scope>NUCLEOTIDE SEQUENCE [LARGE SCALE GENOMIC DNA]</scope>
    <source>
        <strain evidence="3 4">cv. Gransden 2004</strain>
    </source>
</reference>
<reference evidence="3" key="3">
    <citation type="submission" date="2020-12" db="UniProtKB">
        <authorList>
            <consortium name="EnsemblPlants"/>
        </authorList>
    </citation>
    <scope>IDENTIFICATION</scope>
</reference>
<evidence type="ECO:0000313" key="4">
    <source>
        <dbReference type="Proteomes" id="UP000006727"/>
    </source>
</evidence>
<protein>
    <submittedName>
        <fullName evidence="2 3">Uncharacterized protein</fullName>
    </submittedName>
</protein>
<dbReference type="InParanoid" id="A0A2K1ISV6"/>
<dbReference type="AlphaFoldDB" id="A0A2K1ISV6"/>
<accession>A0A2K1ISV6</accession>
<proteinExistence type="predicted"/>
<reference evidence="2 4" key="1">
    <citation type="journal article" date="2008" name="Science">
        <title>The Physcomitrella genome reveals evolutionary insights into the conquest of land by plants.</title>
        <authorList>
            <person name="Rensing S."/>
            <person name="Lang D."/>
            <person name="Zimmer A."/>
            <person name="Terry A."/>
            <person name="Salamov A."/>
            <person name="Shapiro H."/>
            <person name="Nishiyama T."/>
            <person name="Perroud P.-F."/>
            <person name="Lindquist E."/>
            <person name="Kamisugi Y."/>
            <person name="Tanahashi T."/>
            <person name="Sakakibara K."/>
            <person name="Fujita T."/>
            <person name="Oishi K."/>
            <person name="Shin-I T."/>
            <person name="Kuroki Y."/>
            <person name="Toyoda A."/>
            <person name="Suzuki Y."/>
            <person name="Hashimoto A."/>
            <person name="Yamaguchi K."/>
            <person name="Sugano A."/>
            <person name="Kohara Y."/>
            <person name="Fujiyama A."/>
            <person name="Anterola A."/>
            <person name="Aoki S."/>
            <person name="Ashton N."/>
            <person name="Barbazuk W.B."/>
            <person name="Barker E."/>
            <person name="Bennetzen J."/>
            <person name="Bezanilla M."/>
            <person name="Blankenship R."/>
            <person name="Cho S.H."/>
            <person name="Dutcher S."/>
            <person name="Estelle M."/>
            <person name="Fawcett J.A."/>
            <person name="Gundlach H."/>
            <person name="Hanada K."/>
            <person name="Heyl A."/>
            <person name="Hicks K.A."/>
            <person name="Hugh J."/>
            <person name="Lohr M."/>
            <person name="Mayer K."/>
            <person name="Melkozernov A."/>
            <person name="Murata T."/>
            <person name="Nelson D."/>
            <person name="Pils B."/>
            <person name="Prigge M."/>
            <person name="Reiss B."/>
            <person name="Renner T."/>
            <person name="Rombauts S."/>
            <person name="Rushton P."/>
            <person name="Sanderfoot A."/>
            <person name="Schween G."/>
            <person name="Shiu S.-H."/>
            <person name="Stueber K."/>
            <person name="Theodoulou F.L."/>
            <person name="Tu H."/>
            <person name="Van de Peer Y."/>
            <person name="Verrier P.J."/>
            <person name="Waters E."/>
            <person name="Wood A."/>
            <person name="Yang L."/>
            <person name="Cove D."/>
            <person name="Cuming A."/>
            <person name="Hasebe M."/>
            <person name="Lucas S."/>
            <person name="Mishler D.B."/>
            <person name="Reski R."/>
            <person name="Grigoriev I."/>
            <person name="Quatrano R.S."/>
            <person name="Boore J.L."/>
        </authorList>
    </citation>
    <scope>NUCLEOTIDE SEQUENCE [LARGE SCALE GENOMIC DNA]</scope>
    <source>
        <strain evidence="3 4">cv. Gransden 2004</strain>
    </source>
</reference>
<evidence type="ECO:0000313" key="2">
    <source>
        <dbReference type="EMBL" id="PNR32361.1"/>
    </source>
</evidence>
<feature type="compositionally biased region" description="Polar residues" evidence="1">
    <location>
        <begin position="8"/>
        <end position="27"/>
    </location>
</feature>
<name>A0A2K1ISV6_PHYPA</name>
<dbReference type="Gramene" id="Pp3c21_22160V3.2">
    <property type="protein sequence ID" value="PAC:32914701.CDS.1"/>
    <property type="gene ID" value="Pp3c21_22160"/>
</dbReference>
<dbReference type="EnsemblPlants" id="Pp3c21_22160V3.1">
    <property type="protein sequence ID" value="PAC:32914700.CDS.1"/>
    <property type="gene ID" value="Pp3c21_22160"/>
</dbReference>